<keyword evidence="13" id="KW-0511">Multifunctional enzyme</keyword>
<evidence type="ECO:0000256" key="19">
    <source>
        <dbReference type="PIRNR" id="PIRNR017184"/>
    </source>
</evidence>
<comment type="similarity">
    <text evidence="4 19">In the C-terminal section; belongs to the NnrD/CARKD family.</text>
</comment>
<feature type="binding site" evidence="18">
    <location>
        <position position="63"/>
    </location>
    <ligand>
        <name>K(+)</name>
        <dbReference type="ChEBI" id="CHEBI:29103"/>
    </ligand>
</feature>
<dbReference type="RefSeq" id="WP_180156432.1">
    <property type="nucleotide sequence ID" value="NZ_JACCEM010000007.1"/>
</dbReference>
<dbReference type="HAMAP" id="MF_01965">
    <property type="entry name" value="NADHX_dehydratase"/>
    <property type="match status" value="1"/>
</dbReference>
<comment type="function">
    <text evidence="17">Catalyzes the dehydration of the S-form of NAD(P)HX at the expense of ADP, which is converted to AMP. Together with NAD(P)HX epimerase, which catalyzes the epimerization of the S- and R-forms, the enzyme allows the repair of both epimers of NAD(P)HX, a damaged form of NAD(P)H that is a result of enzymatic or heat-dependent hydration.</text>
</comment>
<dbReference type="InterPro" id="IPR029056">
    <property type="entry name" value="Ribokinase-like"/>
</dbReference>
<feature type="binding site" evidence="18">
    <location>
        <position position="123"/>
    </location>
    <ligand>
        <name>K(+)</name>
        <dbReference type="ChEBI" id="CHEBI:29103"/>
    </ligand>
</feature>
<comment type="similarity">
    <text evidence="18">Belongs to the NnrE/AIBP family.</text>
</comment>
<evidence type="ECO:0000256" key="4">
    <source>
        <dbReference type="ARBA" id="ARBA00009524"/>
    </source>
</evidence>
<evidence type="ECO:0000256" key="1">
    <source>
        <dbReference type="ARBA" id="ARBA00000013"/>
    </source>
</evidence>
<name>A0A853G750_9BURK</name>
<evidence type="ECO:0000256" key="12">
    <source>
        <dbReference type="ARBA" id="ARBA00023239"/>
    </source>
</evidence>
<feature type="binding site" evidence="17">
    <location>
        <position position="433"/>
    </location>
    <ligand>
        <name>(6S)-NADPHX</name>
        <dbReference type="ChEBI" id="CHEBI:64076"/>
    </ligand>
</feature>
<comment type="function">
    <text evidence="18">Catalyzes the epimerization of the S- and R-forms of NAD(P)HX, a damaged form of NAD(P)H that is a result of enzymatic or heat-dependent hydration. This is a prerequisite for the S-specific NAD(P)H-hydrate dehydratase to allow the repair of both epimers of NAD(P)HX.</text>
</comment>
<evidence type="ECO:0000256" key="8">
    <source>
        <dbReference type="ARBA" id="ARBA00022857"/>
    </source>
</evidence>
<comment type="catalytic activity">
    <reaction evidence="2 18 19">
        <text>(6R)-NADPHX = (6S)-NADPHX</text>
        <dbReference type="Rhea" id="RHEA:32227"/>
        <dbReference type="ChEBI" id="CHEBI:64076"/>
        <dbReference type="ChEBI" id="CHEBI:64077"/>
        <dbReference type="EC" id="5.1.99.6"/>
    </reaction>
</comment>
<dbReference type="PANTHER" id="PTHR12592:SF0">
    <property type="entry name" value="ATP-DEPENDENT (S)-NAD(P)H-HYDRATE DEHYDRATASE"/>
    <property type="match status" value="1"/>
</dbReference>
<comment type="similarity">
    <text evidence="17">Belongs to the NnrD/CARKD family.</text>
</comment>
<organism evidence="22 23">
    <name type="scientific">Parapusillimonas granuli</name>
    <dbReference type="NCBI Taxonomy" id="380911"/>
    <lineage>
        <taxon>Bacteria</taxon>
        <taxon>Pseudomonadati</taxon>
        <taxon>Pseudomonadota</taxon>
        <taxon>Betaproteobacteria</taxon>
        <taxon>Burkholderiales</taxon>
        <taxon>Alcaligenaceae</taxon>
        <taxon>Parapusillimonas</taxon>
    </lineage>
</organism>
<dbReference type="GO" id="GO:0110051">
    <property type="term" value="P:metabolite repair"/>
    <property type="evidence" value="ECO:0007669"/>
    <property type="project" value="TreeGrafter"/>
</dbReference>
<dbReference type="NCBIfam" id="TIGR00196">
    <property type="entry name" value="yjeF_cterm"/>
    <property type="match status" value="1"/>
</dbReference>
<comment type="subunit">
    <text evidence="17">Homotetramer.</text>
</comment>
<dbReference type="InterPro" id="IPR004443">
    <property type="entry name" value="YjeF_N_dom"/>
</dbReference>
<keyword evidence="9 18" id="KW-0630">Potassium</keyword>
<evidence type="ECO:0000256" key="6">
    <source>
        <dbReference type="ARBA" id="ARBA00022741"/>
    </source>
</evidence>
<dbReference type="EC" id="4.2.1.136" evidence="19"/>
<dbReference type="EMBL" id="JACCEM010000007">
    <property type="protein sequence ID" value="NYT50466.1"/>
    <property type="molecule type" value="Genomic_DNA"/>
</dbReference>
<feature type="domain" description="YjeF N-terminal" evidence="21">
    <location>
        <begin position="16"/>
        <end position="213"/>
    </location>
</feature>
<evidence type="ECO:0000259" key="20">
    <source>
        <dbReference type="PROSITE" id="PS51383"/>
    </source>
</evidence>
<comment type="caution">
    <text evidence="22">The sequence shown here is derived from an EMBL/GenBank/DDBJ whole genome shotgun (WGS) entry which is preliminary data.</text>
</comment>
<feature type="binding site" evidence="17">
    <location>
        <position position="320"/>
    </location>
    <ligand>
        <name>(6S)-NADPHX</name>
        <dbReference type="ChEBI" id="CHEBI:64076"/>
    </ligand>
</feature>
<dbReference type="PROSITE" id="PS51383">
    <property type="entry name" value="YJEF_C_3"/>
    <property type="match status" value="1"/>
</dbReference>
<dbReference type="InterPro" id="IPR000631">
    <property type="entry name" value="CARKD"/>
</dbReference>
<comment type="caution">
    <text evidence="18">Lacks conserved residue(s) required for the propagation of feature annotation.</text>
</comment>
<feature type="binding site" evidence="18">
    <location>
        <begin position="127"/>
        <end position="133"/>
    </location>
    <ligand>
        <name>(6S)-NADPHX</name>
        <dbReference type="ChEBI" id="CHEBI:64076"/>
    </ligand>
</feature>
<dbReference type="PANTHER" id="PTHR12592">
    <property type="entry name" value="ATP-DEPENDENT (S)-NAD(P)H-HYDRATE DEHYDRATASE FAMILY MEMBER"/>
    <property type="match status" value="1"/>
</dbReference>
<evidence type="ECO:0000256" key="5">
    <source>
        <dbReference type="ARBA" id="ARBA00022723"/>
    </source>
</evidence>
<keyword evidence="7 17" id="KW-0067">ATP-binding</keyword>
<feature type="binding site" evidence="17">
    <location>
        <position position="371"/>
    </location>
    <ligand>
        <name>(6S)-NADPHX</name>
        <dbReference type="ChEBI" id="CHEBI:64076"/>
    </ligand>
</feature>
<dbReference type="InterPro" id="IPR017953">
    <property type="entry name" value="Carbohydrate_kinase_pred_CS"/>
</dbReference>
<comment type="catalytic activity">
    <reaction evidence="15 17 19">
        <text>(6S)-NADHX + ADP = AMP + phosphate + NADH + H(+)</text>
        <dbReference type="Rhea" id="RHEA:32223"/>
        <dbReference type="ChEBI" id="CHEBI:15378"/>
        <dbReference type="ChEBI" id="CHEBI:43474"/>
        <dbReference type="ChEBI" id="CHEBI:57945"/>
        <dbReference type="ChEBI" id="CHEBI:64074"/>
        <dbReference type="ChEBI" id="CHEBI:456215"/>
        <dbReference type="ChEBI" id="CHEBI:456216"/>
        <dbReference type="EC" id="4.2.1.136"/>
    </reaction>
</comment>
<keyword evidence="23" id="KW-1185">Reference proteome</keyword>
<evidence type="ECO:0000256" key="13">
    <source>
        <dbReference type="ARBA" id="ARBA00023268"/>
    </source>
</evidence>
<feature type="binding site" evidence="18">
    <location>
        <begin position="62"/>
        <end position="66"/>
    </location>
    <ligand>
        <name>(6S)-NADPHX</name>
        <dbReference type="ChEBI" id="CHEBI:64076"/>
    </ligand>
</feature>
<keyword evidence="12 17" id="KW-0456">Lyase</keyword>
<dbReference type="CDD" id="cd01171">
    <property type="entry name" value="YXKO-related"/>
    <property type="match status" value="1"/>
</dbReference>
<protein>
    <recommendedName>
        <fullName evidence="19">Bifunctional NAD(P)H-hydrate repair enzyme</fullName>
    </recommendedName>
    <alternativeName>
        <fullName evidence="19">Nicotinamide nucleotide repair protein</fullName>
    </alternativeName>
    <domain>
        <recommendedName>
            <fullName evidence="19">ADP-dependent (S)-NAD(P)H-hydrate dehydratase</fullName>
            <ecNumber evidence="19">4.2.1.136</ecNumber>
        </recommendedName>
        <alternativeName>
            <fullName evidence="19">ADP-dependent NAD(P)HX dehydratase</fullName>
        </alternativeName>
    </domain>
    <domain>
        <recommendedName>
            <fullName evidence="19">NAD(P)H-hydrate epimerase</fullName>
            <ecNumber evidence="19">5.1.99.6</ecNumber>
        </recommendedName>
    </domain>
</protein>
<dbReference type="InterPro" id="IPR036652">
    <property type="entry name" value="YjeF_N_dom_sf"/>
</dbReference>
<feature type="binding site" evidence="18">
    <location>
        <position position="159"/>
    </location>
    <ligand>
        <name>K(+)</name>
        <dbReference type="ChEBI" id="CHEBI:29103"/>
    </ligand>
</feature>
<proteinExistence type="inferred from homology"/>
<dbReference type="GO" id="GO:0052855">
    <property type="term" value="F:ADP-dependent NAD(P)H-hydrate dehydratase activity"/>
    <property type="evidence" value="ECO:0007669"/>
    <property type="project" value="UniProtKB-UniRule"/>
</dbReference>
<feature type="binding site" evidence="17">
    <location>
        <begin position="403"/>
        <end position="407"/>
    </location>
    <ligand>
        <name>AMP</name>
        <dbReference type="ChEBI" id="CHEBI:456215"/>
    </ligand>
</feature>
<keyword evidence="8 17" id="KW-0521">NADP</keyword>
<dbReference type="GO" id="GO:0052856">
    <property type="term" value="F:NAD(P)HX epimerase activity"/>
    <property type="evidence" value="ECO:0007669"/>
    <property type="project" value="UniProtKB-UniRule"/>
</dbReference>
<evidence type="ECO:0000256" key="11">
    <source>
        <dbReference type="ARBA" id="ARBA00023235"/>
    </source>
</evidence>
<gene>
    <name evidence="17" type="primary">nnrD</name>
    <name evidence="18" type="synonym">nnrE</name>
    <name evidence="22" type="ORF">H0A72_14195</name>
</gene>
<evidence type="ECO:0000256" key="9">
    <source>
        <dbReference type="ARBA" id="ARBA00022958"/>
    </source>
</evidence>
<comment type="cofactor">
    <cofactor evidence="18 19">
        <name>K(+)</name>
        <dbReference type="ChEBI" id="CHEBI:29103"/>
    </cofactor>
    <text evidence="18 19">Binds 1 potassium ion per subunit.</text>
</comment>
<dbReference type="AlphaFoldDB" id="A0A853G750"/>
<feature type="binding site" evidence="17">
    <location>
        <position position="257"/>
    </location>
    <ligand>
        <name>(6S)-NADPHX</name>
        <dbReference type="ChEBI" id="CHEBI:64076"/>
    </ligand>
</feature>
<evidence type="ECO:0000259" key="21">
    <source>
        <dbReference type="PROSITE" id="PS51385"/>
    </source>
</evidence>
<evidence type="ECO:0000256" key="10">
    <source>
        <dbReference type="ARBA" id="ARBA00023027"/>
    </source>
</evidence>
<evidence type="ECO:0000256" key="7">
    <source>
        <dbReference type="ARBA" id="ARBA00022840"/>
    </source>
</evidence>
<feature type="domain" description="YjeF C-terminal" evidence="20">
    <location>
        <begin position="223"/>
        <end position="487"/>
    </location>
</feature>
<dbReference type="Pfam" id="PF01256">
    <property type="entry name" value="Carb_kinase"/>
    <property type="match status" value="1"/>
</dbReference>
<evidence type="ECO:0000256" key="14">
    <source>
        <dbReference type="ARBA" id="ARBA00025153"/>
    </source>
</evidence>
<comment type="function">
    <text evidence="14 19">Bifunctional enzyme that catalyzes the epimerization of the S- and R-forms of NAD(P)HX and the dehydration of the S-form of NAD(P)HX at the expense of ADP, which is converted to AMP. This allows the repair of both epimers of NAD(P)HX, a damaged form of NAD(P)H that is a result of enzymatic or heat-dependent hydration.</text>
</comment>
<dbReference type="Proteomes" id="UP000559809">
    <property type="component" value="Unassembled WGS sequence"/>
</dbReference>
<dbReference type="GO" id="GO:0005524">
    <property type="term" value="F:ATP binding"/>
    <property type="evidence" value="ECO:0007669"/>
    <property type="project" value="UniProtKB-UniRule"/>
</dbReference>
<feature type="binding site" evidence="17">
    <location>
        <position position="432"/>
    </location>
    <ligand>
        <name>AMP</name>
        <dbReference type="ChEBI" id="CHEBI:456215"/>
    </ligand>
</feature>
<dbReference type="PROSITE" id="PS01050">
    <property type="entry name" value="YJEF_C_2"/>
    <property type="match status" value="1"/>
</dbReference>
<comment type="catalytic activity">
    <reaction evidence="16 17 19">
        <text>(6S)-NADPHX + ADP = AMP + phosphate + NADPH + H(+)</text>
        <dbReference type="Rhea" id="RHEA:32235"/>
        <dbReference type="ChEBI" id="CHEBI:15378"/>
        <dbReference type="ChEBI" id="CHEBI:43474"/>
        <dbReference type="ChEBI" id="CHEBI:57783"/>
        <dbReference type="ChEBI" id="CHEBI:64076"/>
        <dbReference type="ChEBI" id="CHEBI:456215"/>
        <dbReference type="ChEBI" id="CHEBI:456216"/>
        <dbReference type="EC" id="4.2.1.136"/>
    </reaction>
</comment>
<dbReference type="GO" id="GO:0046496">
    <property type="term" value="P:nicotinamide nucleotide metabolic process"/>
    <property type="evidence" value="ECO:0007669"/>
    <property type="project" value="UniProtKB-UniRule"/>
</dbReference>
<comment type="similarity">
    <text evidence="3 19">In the N-terminal section; belongs to the NnrE/AIBP family.</text>
</comment>
<dbReference type="PIRSF" id="PIRSF017184">
    <property type="entry name" value="Nnr"/>
    <property type="match status" value="1"/>
</dbReference>
<keyword evidence="11 18" id="KW-0413">Isomerase</keyword>
<keyword evidence="10 17" id="KW-0520">NAD</keyword>
<feature type="binding site" evidence="18">
    <location>
        <position position="156"/>
    </location>
    <ligand>
        <name>(6S)-NADPHX</name>
        <dbReference type="ChEBI" id="CHEBI:64076"/>
    </ligand>
</feature>
<dbReference type="PROSITE" id="PS51385">
    <property type="entry name" value="YJEF_N"/>
    <property type="match status" value="1"/>
</dbReference>
<keyword evidence="5 18" id="KW-0479">Metal-binding</keyword>
<evidence type="ECO:0000256" key="16">
    <source>
        <dbReference type="ARBA" id="ARBA00049209"/>
    </source>
</evidence>
<evidence type="ECO:0000313" key="22">
    <source>
        <dbReference type="EMBL" id="NYT50466.1"/>
    </source>
</evidence>
<dbReference type="InterPro" id="IPR030677">
    <property type="entry name" value="Nnr"/>
</dbReference>
<evidence type="ECO:0000256" key="17">
    <source>
        <dbReference type="HAMAP-Rule" id="MF_01965"/>
    </source>
</evidence>
<dbReference type="Gene3D" id="3.40.1190.20">
    <property type="match status" value="1"/>
</dbReference>
<keyword evidence="6 17" id="KW-0547">Nucleotide-binding</keyword>
<evidence type="ECO:0000256" key="2">
    <source>
        <dbReference type="ARBA" id="ARBA00000909"/>
    </source>
</evidence>
<dbReference type="EC" id="5.1.99.6" evidence="19"/>
<comment type="catalytic activity">
    <reaction evidence="1 18 19">
        <text>(6R)-NADHX = (6S)-NADHX</text>
        <dbReference type="Rhea" id="RHEA:32215"/>
        <dbReference type="ChEBI" id="CHEBI:64074"/>
        <dbReference type="ChEBI" id="CHEBI:64075"/>
        <dbReference type="EC" id="5.1.99.6"/>
    </reaction>
</comment>
<dbReference type="Gene3D" id="3.40.50.10260">
    <property type="entry name" value="YjeF N-terminal domain"/>
    <property type="match status" value="1"/>
</dbReference>
<dbReference type="HAMAP" id="MF_01966">
    <property type="entry name" value="NADHX_epimerase"/>
    <property type="match status" value="1"/>
</dbReference>
<evidence type="ECO:0000256" key="3">
    <source>
        <dbReference type="ARBA" id="ARBA00006001"/>
    </source>
</evidence>
<evidence type="ECO:0000313" key="23">
    <source>
        <dbReference type="Proteomes" id="UP000559809"/>
    </source>
</evidence>
<evidence type="ECO:0000256" key="15">
    <source>
        <dbReference type="ARBA" id="ARBA00048238"/>
    </source>
</evidence>
<dbReference type="Pfam" id="PF03853">
    <property type="entry name" value="YjeF_N"/>
    <property type="match status" value="1"/>
</dbReference>
<dbReference type="SUPFAM" id="SSF64153">
    <property type="entry name" value="YjeF N-terminal domain-like"/>
    <property type="match status" value="1"/>
</dbReference>
<accession>A0A853G750</accession>
<reference evidence="22 23" key="1">
    <citation type="submission" date="2020-07" db="EMBL/GenBank/DDBJ databases">
        <title>Taxonomic revisions and descriptions of new bacterial species based on genomic comparisons in the high-G+C-content subgroup of the family Alcaligenaceae.</title>
        <authorList>
            <person name="Szabo A."/>
            <person name="Felfoldi T."/>
        </authorList>
    </citation>
    <scope>NUCLEOTIDE SEQUENCE [LARGE SCALE GENOMIC DNA]</scope>
    <source>
        <strain evidence="22 23">LMG 24012</strain>
    </source>
</reference>
<sequence>MTLFERGCALLTPDQMRLADRLAIEGGVDGVALMEAAGAAVANAVAGRWRKCPVLVLCGPGNNGGDGFVAARHLALAGWPVRVGLLGDRRRLSGDAAYHAAQWKGPVEPISAGMLDGAKLIIDALFGAGISRPLDGAAAEVLAAAGARGLPLCAVDVPSGLDGAGGEVLGMAPRADLTVTFFRPKPGHLLMPGRALCGELVVADIGIPDKVLDTVLPDTFRNRPALWAGHYPWPAVDGHKYQRGHALVVGGQLMTGAARLAARAAARVGAGLVTIAAPAAVWPIYAGASLSIMVQAIRESGALEDILSDPRKNAIVVGPGAGVSDITRKHALQALASKRAVVLDADAISVFGSDPEALYQAIAGPCVLTPHEGEFNRIFATRGDKLERARRAAVQSGAVVVLKGPDTVIAAPDGRAVINDNAPPELATGGTGDVLSGFIAGLMAQGMEAFLAAAAAVWLHGEAARRFGPGLVSEDLPECLPRVLRRLKGSMR</sequence>
<dbReference type="NCBIfam" id="TIGR00197">
    <property type="entry name" value="yjeF_nterm"/>
    <property type="match status" value="1"/>
</dbReference>
<evidence type="ECO:0000256" key="18">
    <source>
        <dbReference type="HAMAP-Rule" id="MF_01966"/>
    </source>
</evidence>
<dbReference type="SUPFAM" id="SSF53613">
    <property type="entry name" value="Ribokinase-like"/>
    <property type="match status" value="1"/>
</dbReference>
<comment type="cofactor">
    <cofactor evidence="17">
        <name>Mg(2+)</name>
        <dbReference type="ChEBI" id="CHEBI:18420"/>
    </cofactor>
</comment>
<dbReference type="GO" id="GO:0046872">
    <property type="term" value="F:metal ion binding"/>
    <property type="evidence" value="ECO:0007669"/>
    <property type="project" value="UniProtKB-UniRule"/>
</dbReference>